<feature type="chain" id="PRO_5006061871" description="Secreted protein" evidence="1">
    <location>
        <begin position="22"/>
        <end position="98"/>
    </location>
</feature>
<dbReference type="Proteomes" id="UP000054823">
    <property type="component" value="Unassembled WGS sequence"/>
</dbReference>
<protein>
    <recommendedName>
        <fullName evidence="4">Secreted protein</fullName>
    </recommendedName>
</protein>
<accession>A0A0P1ET14</accession>
<name>A0A0P1ET14_9RHOB</name>
<gene>
    <name evidence="2" type="ORF">SHM7688_02805</name>
</gene>
<sequence>MTRFFLLAVTALVTLSAPGHAQNWSSNAPQIGPVNQPEGVLLHPYPARENYCPYGLEPITVGGVICCGTANTSEPYVNRAGRSAYRHSSCPPGAKGCS</sequence>
<reference evidence="2 3" key="1">
    <citation type="submission" date="2015-09" db="EMBL/GenBank/DDBJ databases">
        <authorList>
            <consortium name="Swine Surveillance"/>
        </authorList>
    </citation>
    <scope>NUCLEOTIDE SEQUENCE [LARGE SCALE GENOMIC DNA]</scope>
    <source>
        <strain evidence="2 3">CECT 7688</strain>
    </source>
</reference>
<dbReference type="STRING" id="321267.SHM7688_02805"/>
<evidence type="ECO:0000256" key="1">
    <source>
        <dbReference type="SAM" id="SignalP"/>
    </source>
</evidence>
<keyword evidence="1" id="KW-0732">Signal</keyword>
<proteinExistence type="predicted"/>
<dbReference type="EMBL" id="CYPW01000027">
    <property type="protein sequence ID" value="CUH53351.1"/>
    <property type="molecule type" value="Genomic_DNA"/>
</dbReference>
<evidence type="ECO:0000313" key="3">
    <source>
        <dbReference type="Proteomes" id="UP000054823"/>
    </source>
</evidence>
<dbReference type="OrthoDB" id="7875085at2"/>
<dbReference type="AlphaFoldDB" id="A0A0P1ET14"/>
<evidence type="ECO:0008006" key="4">
    <source>
        <dbReference type="Google" id="ProtNLM"/>
    </source>
</evidence>
<keyword evidence="3" id="KW-1185">Reference proteome</keyword>
<evidence type="ECO:0000313" key="2">
    <source>
        <dbReference type="EMBL" id="CUH53351.1"/>
    </source>
</evidence>
<feature type="signal peptide" evidence="1">
    <location>
        <begin position="1"/>
        <end position="21"/>
    </location>
</feature>
<organism evidence="2 3">
    <name type="scientific">Shimia marina</name>
    <dbReference type="NCBI Taxonomy" id="321267"/>
    <lineage>
        <taxon>Bacteria</taxon>
        <taxon>Pseudomonadati</taxon>
        <taxon>Pseudomonadota</taxon>
        <taxon>Alphaproteobacteria</taxon>
        <taxon>Rhodobacterales</taxon>
        <taxon>Roseobacteraceae</taxon>
    </lineage>
</organism>